<gene>
    <name evidence="1" type="ORF">IV454_00800</name>
</gene>
<protein>
    <submittedName>
        <fullName evidence="1">Uncharacterized protein</fullName>
    </submittedName>
</protein>
<keyword evidence="2" id="KW-1185">Reference proteome</keyword>
<organism evidence="1 2">
    <name type="scientific">Massilia antarctica</name>
    <dbReference type="NCBI Taxonomy" id="2765360"/>
    <lineage>
        <taxon>Bacteria</taxon>
        <taxon>Pseudomonadati</taxon>
        <taxon>Pseudomonadota</taxon>
        <taxon>Betaproteobacteria</taxon>
        <taxon>Burkholderiales</taxon>
        <taxon>Oxalobacteraceae</taxon>
        <taxon>Telluria group</taxon>
        <taxon>Massilia</taxon>
    </lineage>
</organism>
<dbReference type="Proteomes" id="UP000662888">
    <property type="component" value="Chromosome"/>
</dbReference>
<sequence length="275" mass="30962">MNSYTKIFRSLNLPEAINRCAEGSILPPLATFKAPPEWFGFPPALLPIWSDGSGPTYIGIWKHWFMDREISFVKMYVNAGRMTIEIARTVEQLFSMIAMMSISERDGIESDLLVFVREVGITNLDQIDAVSLVSGDEAHGLVNIDQFKDRTPLESVNAIADYSGEFPTGDFHSPDSWLRKTCSFEISNEILRQWPASIAKPAWLENSRKSKFELFREYLSKNDFQSAWLTLNSTGWTISNARTAISDLGVKAKNNQFDLLVDAWLSVADENAGGY</sequence>
<proteinExistence type="predicted"/>
<accession>A0AA48WFA6</accession>
<name>A0AA48WFA6_9BURK</name>
<dbReference type="EMBL" id="CP065053">
    <property type="protein sequence ID" value="QPI50215.1"/>
    <property type="molecule type" value="Genomic_DNA"/>
</dbReference>
<dbReference type="RefSeq" id="WP_206089771.1">
    <property type="nucleotide sequence ID" value="NZ_CP065053.1"/>
</dbReference>
<evidence type="ECO:0000313" key="2">
    <source>
        <dbReference type="Proteomes" id="UP000662888"/>
    </source>
</evidence>
<reference evidence="1 2" key="1">
    <citation type="submission" date="2020-11" db="EMBL/GenBank/DDBJ databases">
        <authorList>
            <person name="Sun Q."/>
        </authorList>
    </citation>
    <scope>NUCLEOTIDE SEQUENCE [LARGE SCALE GENOMIC DNA]</scope>
    <source>
        <strain evidence="1 2">P8398</strain>
    </source>
</reference>
<evidence type="ECO:0000313" key="1">
    <source>
        <dbReference type="EMBL" id="QPI50215.1"/>
    </source>
</evidence>